<evidence type="ECO:0000313" key="2">
    <source>
        <dbReference type="Proteomes" id="UP000264120"/>
    </source>
</evidence>
<dbReference type="RefSeq" id="WP_132303880.1">
    <property type="nucleotide sequence ID" value="NZ_CP023036.1"/>
</dbReference>
<accession>A0A347WF21</accession>
<gene>
    <name evidence="1" type="ORF">CD178_02717</name>
</gene>
<evidence type="ECO:0000313" key="1">
    <source>
        <dbReference type="EMBL" id="AXY23464.1"/>
    </source>
</evidence>
<protein>
    <submittedName>
        <fullName evidence="1">Uncharacterized protein</fullName>
    </submittedName>
</protein>
<dbReference type="KEGG" id="ksc:CD178_02717"/>
<keyword evidence="2" id="KW-1185">Reference proteome</keyword>
<proteinExistence type="predicted"/>
<dbReference type="EMBL" id="CP023036">
    <property type="protein sequence ID" value="AXY23464.1"/>
    <property type="molecule type" value="Genomic_DNA"/>
</dbReference>
<organism evidence="1 2">
    <name type="scientific">Komagataeibacter saccharivorans</name>
    <dbReference type="NCBI Taxonomy" id="265959"/>
    <lineage>
        <taxon>Bacteria</taxon>
        <taxon>Pseudomonadati</taxon>
        <taxon>Pseudomonadota</taxon>
        <taxon>Alphaproteobacteria</taxon>
        <taxon>Acetobacterales</taxon>
        <taxon>Acetobacteraceae</taxon>
        <taxon>Komagataeibacter</taxon>
    </lineage>
</organism>
<dbReference type="AlphaFoldDB" id="A0A347WF21"/>
<dbReference type="Proteomes" id="UP000264120">
    <property type="component" value="Chromosome"/>
</dbReference>
<name>A0A347WF21_9PROT</name>
<reference evidence="1 2" key="1">
    <citation type="submission" date="2017-08" db="EMBL/GenBank/DDBJ databases">
        <title>Complete genome sequence of Gluconacetobacter saccharivorans CV1 isolated from Fermented Vinegar.</title>
        <authorList>
            <person name="Kim S.-Y."/>
        </authorList>
    </citation>
    <scope>NUCLEOTIDE SEQUENCE [LARGE SCALE GENOMIC DNA]</scope>
    <source>
        <strain evidence="1 2">CV1</strain>
    </source>
</reference>
<sequence length="96" mass="10001">MPTAYANHPRRSIRLGVVCRLSASLLAILLLALQLALSGCSRAVGRDACITCAGEVLPGGKPVTRKAGEERVIVPPPPGTQPASRGMSDTPERDLA</sequence>
<dbReference type="GeneID" id="98312336"/>